<comment type="similarity">
    <text evidence="3">Belongs to the class-V pyridoxal-phosphate-dependent aminotransferase family.</text>
</comment>
<dbReference type="Pfam" id="PF00266">
    <property type="entry name" value="Aminotran_5"/>
    <property type="match status" value="1"/>
</dbReference>
<feature type="domain" description="Aminotransferase class V" evidence="5">
    <location>
        <begin position="20"/>
        <end position="383"/>
    </location>
</feature>
<dbReference type="SUPFAM" id="SSF53383">
    <property type="entry name" value="PLP-dependent transferases"/>
    <property type="match status" value="1"/>
</dbReference>
<dbReference type="PANTHER" id="PTHR43586:SF24">
    <property type="entry name" value="BLR4730 PROTEIN"/>
    <property type="match status" value="1"/>
</dbReference>
<dbReference type="InterPro" id="IPR015422">
    <property type="entry name" value="PyrdxlP-dep_Trfase_small"/>
</dbReference>
<evidence type="ECO:0000256" key="4">
    <source>
        <dbReference type="RuleBase" id="RU004504"/>
    </source>
</evidence>
<reference evidence="6 7" key="1">
    <citation type="submission" date="2018-04" db="EMBL/GenBank/DDBJ databases">
        <title>Methylobacterium sp. PR1016A genome.</title>
        <authorList>
            <person name="Park W."/>
        </authorList>
    </citation>
    <scope>NUCLEOTIDE SEQUENCE [LARGE SCALE GENOMIC DNA]</scope>
    <source>
        <strain evidence="6 7">PR1016A</strain>
    </source>
</reference>
<dbReference type="PANTHER" id="PTHR43586">
    <property type="entry name" value="CYSTEINE DESULFURASE"/>
    <property type="match status" value="1"/>
</dbReference>
<dbReference type="InterPro" id="IPR015421">
    <property type="entry name" value="PyrdxlP-dep_Trfase_major"/>
</dbReference>
<keyword evidence="7" id="KW-1185">Reference proteome</keyword>
<dbReference type="Proteomes" id="UP000244755">
    <property type="component" value="Chromosome 2"/>
</dbReference>
<evidence type="ECO:0000259" key="5">
    <source>
        <dbReference type="Pfam" id="PF00266"/>
    </source>
</evidence>
<dbReference type="GO" id="GO:0008483">
    <property type="term" value="F:transaminase activity"/>
    <property type="evidence" value="ECO:0007669"/>
    <property type="project" value="UniProtKB-KW"/>
</dbReference>
<dbReference type="InterPro" id="IPR000192">
    <property type="entry name" value="Aminotrans_V_dom"/>
</dbReference>
<evidence type="ECO:0000256" key="2">
    <source>
        <dbReference type="ARBA" id="ARBA00022898"/>
    </source>
</evidence>
<evidence type="ECO:0000313" key="7">
    <source>
        <dbReference type="Proteomes" id="UP000244755"/>
    </source>
</evidence>
<dbReference type="PROSITE" id="PS00595">
    <property type="entry name" value="AA_TRANSFER_CLASS_5"/>
    <property type="match status" value="1"/>
</dbReference>
<dbReference type="OrthoDB" id="9804366at2"/>
<dbReference type="RefSeq" id="WP_099957022.1">
    <property type="nucleotide sequence ID" value="NZ_CP028844.1"/>
</dbReference>
<dbReference type="Gene3D" id="3.40.640.10">
    <property type="entry name" value="Type I PLP-dependent aspartate aminotransferase-like (Major domain)"/>
    <property type="match status" value="1"/>
</dbReference>
<sequence length="395" mass="42698">MSLDVAALRSDTPGVAHRVHLNNAGAGLMPRPVLDAMLGYLTREAEIGGYEAAAEAAGTLDGVYDSIARLLGAERDEIALTENATIAWQLAFYALAFRPGDRILTARAEYAANYVAFLQVARRTGAVIEVIPDDPNGVLDPEALAAMIDERVKLIAITWVPTNGGLRNPAAAVGRIARAHGVTYLLDACQAVGQMPARVDELGCDILSATGRKFLRGPRGTGFLYVRRDLLRDLEPPMIDHFAAPWIAPDRYELRRDARRFETWENNYAARLGLGRAVDYALALGLDAIETRCRALSARLRDGLRGVPSVAVHDLGPDPAAIVTISVGDHDPDAVKADLARSGYNVSVSRPSSTLLDAQARRLPALLRASPHYYNTEDEIDRFVAALATLLSGRD</sequence>
<dbReference type="AlphaFoldDB" id="A0A2R4WV01"/>
<dbReference type="InterPro" id="IPR015424">
    <property type="entry name" value="PyrdxlP-dep_Trfase"/>
</dbReference>
<evidence type="ECO:0000256" key="1">
    <source>
        <dbReference type="ARBA" id="ARBA00001933"/>
    </source>
</evidence>
<evidence type="ECO:0000256" key="3">
    <source>
        <dbReference type="RuleBase" id="RU004075"/>
    </source>
</evidence>
<name>A0A2R4WV01_9HYPH</name>
<keyword evidence="6" id="KW-0808">Transferase</keyword>
<dbReference type="KEGG" id="mee:DA075_31110"/>
<keyword evidence="6" id="KW-0032">Aminotransferase</keyword>
<evidence type="ECO:0000313" key="6">
    <source>
        <dbReference type="EMBL" id="AWB25354.1"/>
    </source>
</evidence>
<comment type="cofactor">
    <cofactor evidence="1 4">
        <name>pyridoxal 5'-phosphate</name>
        <dbReference type="ChEBI" id="CHEBI:597326"/>
    </cofactor>
</comment>
<keyword evidence="2" id="KW-0663">Pyridoxal phosphate</keyword>
<accession>A0A2R4WV01</accession>
<gene>
    <name evidence="6" type="ORF">DA075_31110</name>
</gene>
<proteinExistence type="inferred from homology"/>
<dbReference type="Gene3D" id="3.90.1150.10">
    <property type="entry name" value="Aspartate Aminotransferase, domain 1"/>
    <property type="match status" value="1"/>
</dbReference>
<organism evidence="6 7">
    <name type="scientific">Methylobacterium currus</name>
    <dbReference type="NCBI Taxonomy" id="2051553"/>
    <lineage>
        <taxon>Bacteria</taxon>
        <taxon>Pseudomonadati</taxon>
        <taxon>Pseudomonadota</taxon>
        <taxon>Alphaproteobacteria</taxon>
        <taxon>Hyphomicrobiales</taxon>
        <taxon>Methylobacteriaceae</taxon>
        <taxon>Methylobacterium</taxon>
    </lineage>
</organism>
<protein>
    <submittedName>
        <fullName evidence="6">Aminotransferase class V-fold PLP-dependent enzyme</fullName>
    </submittedName>
</protein>
<dbReference type="InterPro" id="IPR020578">
    <property type="entry name" value="Aminotrans_V_PyrdxlP_BS"/>
</dbReference>
<dbReference type="EMBL" id="CP028844">
    <property type="protein sequence ID" value="AWB25354.1"/>
    <property type="molecule type" value="Genomic_DNA"/>
</dbReference>